<keyword evidence="3 6" id="KW-0378">Hydrolase</keyword>
<name>A0A1H3RHP9_9PSEU</name>
<dbReference type="InterPro" id="IPR000073">
    <property type="entry name" value="AB_hydrolase_1"/>
</dbReference>
<feature type="domain" description="AB hydrolase-1" evidence="4">
    <location>
        <begin position="71"/>
        <end position="239"/>
    </location>
</feature>
<evidence type="ECO:0000259" key="5">
    <source>
        <dbReference type="Pfam" id="PF08386"/>
    </source>
</evidence>
<dbReference type="Pfam" id="PF08386">
    <property type="entry name" value="Abhydrolase_4"/>
    <property type="match status" value="1"/>
</dbReference>
<evidence type="ECO:0000256" key="3">
    <source>
        <dbReference type="ARBA" id="ARBA00022801"/>
    </source>
</evidence>
<dbReference type="Gene3D" id="3.40.50.1820">
    <property type="entry name" value="alpha/beta hydrolase"/>
    <property type="match status" value="1"/>
</dbReference>
<sequence length="472" mass="50115">MIKHLLAIPILAAALCPPVRPAIAWHSCEDTRLAAAGARCGEIRVPLDYQGDRTISVAVARRPATGHKRGALMVNNGGPGPSLDAVLLDGPLAAQYDLIAIDPRFFGRSTPLECGWTTGDYLRSAQFASPDRPAFEQSVAAAKSLAARCAPDRELLPHGSTRNIARDLDAVRAALGEPRISYLGWSYGGYLGAVYLQMFPGRADRVVLDSPVGPDAYGPALTRETGPADAAALADWATWAAVHNGQLGATAADVLSTVDEIAARTPFRLGEYRIDAAMLPGLLLTAVDSDAFYAELTAQVRVLRDAARGLAVTPTPDQAERLALYRSQDVVAEFGFSAGVANRCADRAAARDPETYWRDMEAHRAAEPFFGSLARQITPCAFWPAQPAEPPTRVDVTHSALVVGATGDPAAPYPGQQAMHGVIHGSRMVTLGGAFRHGVYRSEGTQCVGDLVERYLLDGMLPGGDVTCARPA</sequence>
<dbReference type="RefSeq" id="WP_091297833.1">
    <property type="nucleotide sequence ID" value="NZ_FNON01000011.1"/>
</dbReference>
<keyword evidence="7" id="KW-1185">Reference proteome</keyword>
<dbReference type="InterPro" id="IPR029058">
    <property type="entry name" value="AB_hydrolase_fold"/>
</dbReference>
<feature type="domain" description="Peptidase S33 tripeptidyl aminopeptidase-like C-terminal" evidence="5">
    <location>
        <begin position="370"/>
        <end position="468"/>
    </location>
</feature>
<dbReference type="Proteomes" id="UP000199515">
    <property type="component" value="Unassembled WGS sequence"/>
</dbReference>
<organism evidence="6 7">
    <name type="scientific">Amycolatopsis xylanica</name>
    <dbReference type="NCBI Taxonomy" id="589385"/>
    <lineage>
        <taxon>Bacteria</taxon>
        <taxon>Bacillati</taxon>
        <taxon>Actinomycetota</taxon>
        <taxon>Actinomycetes</taxon>
        <taxon>Pseudonocardiales</taxon>
        <taxon>Pseudonocardiaceae</taxon>
        <taxon>Amycolatopsis</taxon>
    </lineage>
</organism>
<gene>
    <name evidence="6" type="ORF">SAMN05421504_111102</name>
</gene>
<evidence type="ECO:0000313" key="7">
    <source>
        <dbReference type="Proteomes" id="UP000199515"/>
    </source>
</evidence>
<dbReference type="GO" id="GO:0016787">
    <property type="term" value="F:hydrolase activity"/>
    <property type="evidence" value="ECO:0007669"/>
    <property type="project" value="UniProtKB-KW"/>
</dbReference>
<proteinExistence type="inferred from homology"/>
<dbReference type="InterPro" id="IPR013595">
    <property type="entry name" value="Pept_S33_TAP-like_C"/>
</dbReference>
<evidence type="ECO:0000256" key="1">
    <source>
        <dbReference type="ARBA" id="ARBA00010088"/>
    </source>
</evidence>
<evidence type="ECO:0000313" key="6">
    <source>
        <dbReference type="EMBL" id="SDZ25342.1"/>
    </source>
</evidence>
<protein>
    <submittedName>
        <fullName evidence="6">Alpha/beta hydrolase fold</fullName>
    </submittedName>
</protein>
<dbReference type="InterPro" id="IPR051601">
    <property type="entry name" value="Serine_prot/Carboxylest_S33"/>
</dbReference>
<evidence type="ECO:0000259" key="4">
    <source>
        <dbReference type="Pfam" id="PF00561"/>
    </source>
</evidence>
<keyword evidence="2" id="KW-0732">Signal</keyword>
<dbReference type="STRING" id="589385.SAMN05421504_111102"/>
<dbReference type="OrthoDB" id="4447445at2"/>
<dbReference type="Pfam" id="PF00561">
    <property type="entry name" value="Abhydrolase_1"/>
    <property type="match status" value="1"/>
</dbReference>
<dbReference type="PANTHER" id="PTHR43248:SF29">
    <property type="entry name" value="TRIPEPTIDYL AMINOPEPTIDASE"/>
    <property type="match status" value="1"/>
</dbReference>
<dbReference type="PANTHER" id="PTHR43248">
    <property type="entry name" value="2-SUCCINYL-6-HYDROXY-2,4-CYCLOHEXADIENE-1-CARBOXYLATE SYNTHASE"/>
    <property type="match status" value="1"/>
</dbReference>
<dbReference type="EMBL" id="FNON01000011">
    <property type="protein sequence ID" value="SDZ25342.1"/>
    <property type="molecule type" value="Genomic_DNA"/>
</dbReference>
<accession>A0A1H3RHP9</accession>
<reference evidence="6 7" key="1">
    <citation type="submission" date="2016-10" db="EMBL/GenBank/DDBJ databases">
        <authorList>
            <person name="de Groot N.N."/>
        </authorList>
    </citation>
    <scope>NUCLEOTIDE SEQUENCE [LARGE SCALE GENOMIC DNA]</scope>
    <source>
        <strain evidence="6 7">CPCC 202699</strain>
    </source>
</reference>
<comment type="similarity">
    <text evidence="1">Belongs to the peptidase S33 family.</text>
</comment>
<evidence type="ECO:0000256" key="2">
    <source>
        <dbReference type="ARBA" id="ARBA00022729"/>
    </source>
</evidence>
<dbReference type="SUPFAM" id="SSF53474">
    <property type="entry name" value="alpha/beta-Hydrolases"/>
    <property type="match status" value="1"/>
</dbReference>
<dbReference type="AlphaFoldDB" id="A0A1H3RHP9"/>